<proteinExistence type="inferred from homology"/>
<evidence type="ECO:0000256" key="7">
    <source>
        <dbReference type="ARBA" id="ARBA00022840"/>
    </source>
</evidence>
<evidence type="ECO:0000256" key="8">
    <source>
        <dbReference type="ARBA" id="ARBA00022842"/>
    </source>
</evidence>
<keyword evidence="12" id="KW-1185">Reference proteome</keyword>
<keyword evidence="8" id="KW-0460">Magnesium</keyword>
<dbReference type="AlphaFoldDB" id="A0A1Y6E4Z1"/>
<evidence type="ECO:0000313" key="12">
    <source>
        <dbReference type="Proteomes" id="UP000194420"/>
    </source>
</evidence>
<dbReference type="GO" id="GO:0008841">
    <property type="term" value="F:dihydrofolate synthase activity"/>
    <property type="evidence" value="ECO:0007669"/>
    <property type="project" value="TreeGrafter"/>
</dbReference>
<keyword evidence="6 10" id="KW-0547">Nucleotide-binding</keyword>
<dbReference type="FunFam" id="3.40.1190.10:FF:000011">
    <property type="entry name" value="Folylpolyglutamate synthase/dihydrofolate synthase"/>
    <property type="match status" value="1"/>
</dbReference>
<keyword evidence="4 10" id="KW-0436">Ligase</keyword>
<name>A0A1Y6E4Z1_9SPHN</name>
<evidence type="ECO:0000256" key="4">
    <source>
        <dbReference type="ARBA" id="ARBA00022598"/>
    </source>
</evidence>
<dbReference type="Proteomes" id="UP000194420">
    <property type="component" value="Unassembled WGS sequence"/>
</dbReference>
<sequence length="431" mass="46076">MKDFGRSDDPRVQAQLDRLGALTLREGRINLDTVRALFERLGNPQDRLPPVFHVAGTNGKGSTCAFLRAMLEADGKTVHATTSPHLVRYNERIRVAGKLIQDARLAELLEEVFDASEGLAPSFFEVTIAAAFTEFASVPADACVIEVGLGGRLDATNVLRPEVLAACGIAALGIDHERFLLAPEAGTPEEPIARIAFEKAGIAKPGVPLITQTYPPSAELEIERAAMTAGCPLSMRGRDWHVSTTTTGLHYADRHGELALPLPGLPGPHQTENTALAIAMLRHQDRVNVSRNAIAQGLRTAHWPARLQFLAPGPLTGNREIWLDGGHNPSAGEMLARHFAGQQVHLIIGMIEGKDPKALVGPLAEALESIHVVPVPSYDALPTESFGPDARAAENVPSALAALPNDGLPVLIAGSLYLAGEVLRLNQEIPD</sequence>
<protein>
    <recommendedName>
        <fullName evidence="3">tetrahydrofolate synthase</fullName>
        <ecNumber evidence="3">6.3.2.17</ecNumber>
    </recommendedName>
</protein>
<gene>
    <name evidence="11" type="ORF">SAMN06297468_0064</name>
</gene>
<dbReference type="GO" id="GO:0005524">
    <property type="term" value="F:ATP binding"/>
    <property type="evidence" value="ECO:0007669"/>
    <property type="project" value="UniProtKB-KW"/>
</dbReference>
<dbReference type="RefSeq" id="WP_086436068.1">
    <property type="nucleotide sequence ID" value="NZ_FXWG01000001.1"/>
</dbReference>
<dbReference type="PANTHER" id="PTHR11136">
    <property type="entry name" value="FOLYLPOLYGLUTAMATE SYNTHASE-RELATED"/>
    <property type="match status" value="1"/>
</dbReference>
<comment type="catalytic activity">
    <reaction evidence="9">
        <text>(6S)-5,6,7,8-tetrahydrofolyl-(gamma-L-Glu)(n) + L-glutamate + ATP = (6S)-5,6,7,8-tetrahydrofolyl-(gamma-L-Glu)(n+1) + ADP + phosphate + H(+)</text>
        <dbReference type="Rhea" id="RHEA:10580"/>
        <dbReference type="Rhea" id="RHEA-COMP:14738"/>
        <dbReference type="Rhea" id="RHEA-COMP:14740"/>
        <dbReference type="ChEBI" id="CHEBI:15378"/>
        <dbReference type="ChEBI" id="CHEBI:29985"/>
        <dbReference type="ChEBI" id="CHEBI:30616"/>
        <dbReference type="ChEBI" id="CHEBI:43474"/>
        <dbReference type="ChEBI" id="CHEBI:141005"/>
        <dbReference type="ChEBI" id="CHEBI:456216"/>
        <dbReference type="EC" id="6.3.2.17"/>
    </reaction>
</comment>
<evidence type="ECO:0000256" key="9">
    <source>
        <dbReference type="ARBA" id="ARBA00047493"/>
    </source>
</evidence>
<accession>A0A1Y6E4Z1</accession>
<dbReference type="OrthoDB" id="9809356at2"/>
<evidence type="ECO:0000256" key="1">
    <source>
        <dbReference type="ARBA" id="ARBA00001946"/>
    </source>
</evidence>
<evidence type="ECO:0000256" key="6">
    <source>
        <dbReference type="ARBA" id="ARBA00022741"/>
    </source>
</evidence>
<evidence type="ECO:0000256" key="3">
    <source>
        <dbReference type="ARBA" id="ARBA00013025"/>
    </source>
</evidence>
<dbReference type="GO" id="GO:0005737">
    <property type="term" value="C:cytoplasm"/>
    <property type="evidence" value="ECO:0007669"/>
    <property type="project" value="TreeGrafter"/>
</dbReference>
<comment type="similarity">
    <text evidence="2 10">Belongs to the folylpolyglutamate synthase family.</text>
</comment>
<evidence type="ECO:0000256" key="5">
    <source>
        <dbReference type="ARBA" id="ARBA00022723"/>
    </source>
</evidence>
<dbReference type="PANTHER" id="PTHR11136:SF0">
    <property type="entry name" value="DIHYDROFOLATE SYNTHETASE-RELATED"/>
    <property type="match status" value="1"/>
</dbReference>
<dbReference type="GO" id="GO:0046872">
    <property type="term" value="F:metal ion binding"/>
    <property type="evidence" value="ECO:0007669"/>
    <property type="project" value="UniProtKB-KW"/>
</dbReference>
<comment type="cofactor">
    <cofactor evidence="1">
        <name>Mg(2+)</name>
        <dbReference type="ChEBI" id="CHEBI:18420"/>
    </cofactor>
</comment>
<keyword evidence="7 10" id="KW-0067">ATP-binding</keyword>
<dbReference type="PIRSF" id="PIRSF001563">
    <property type="entry name" value="Folylpolyglu_synth"/>
    <property type="match status" value="1"/>
</dbReference>
<dbReference type="InterPro" id="IPR036565">
    <property type="entry name" value="Mur-like_cat_sf"/>
</dbReference>
<dbReference type="EMBL" id="FXWG01000001">
    <property type="protein sequence ID" value="SMQ57844.1"/>
    <property type="molecule type" value="Genomic_DNA"/>
</dbReference>
<dbReference type="EC" id="6.3.2.17" evidence="3"/>
<dbReference type="InterPro" id="IPR018109">
    <property type="entry name" value="Folylpolyglutamate_synth_CS"/>
</dbReference>
<dbReference type="SUPFAM" id="SSF53623">
    <property type="entry name" value="MurD-like peptide ligases, catalytic domain"/>
    <property type="match status" value="1"/>
</dbReference>
<dbReference type="PROSITE" id="PS01012">
    <property type="entry name" value="FOLYLPOLYGLU_SYNT_2"/>
    <property type="match status" value="1"/>
</dbReference>
<dbReference type="NCBIfam" id="TIGR01499">
    <property type="entry name" value="folC"/>
    <property type="match status" value="1"/>
</dbReference>
<dbReference type="SUPFAM" id="SSF53244">
    <property type="entry name" value="MurD-like peptide ligases, peptide-binding domain"/>
    <property type="match status" value="1"/>
</dbReference>
<keyword evidence="5" id="KW-0479">Metal-binding</keyword>
<organism evidence="11 12">
    <name type="scientific">Altererythrobacter xiamenensis</name>
    <dbReference type="NCBI Taxonomy" id="1316679"/>
    <lineage>
        <taxon>Bacteria</taxon>
        <taxon>Pseudomonadati</taxon>
        <taxon>Pseudomonadota</taxon>
        <taxon>Alphaproteobacteria</taxon>
        <taxon>Sphingomonadales</taxon>
        <taxon>Erythrobacteraceae</taxon>
        <taxon>Altererythrobacter</taxon>
    </lineage>
</organism>
<dbReference type="InterPro" id="IPR036615">
    <property type="entry name" value="Mur_ligase_C_dom_sf"/>
</dbReference>
<dbReference type="GO" id="GO:0004326">
    <property type="term" value="F:tetrahydrofolylpolyglutamate synthase activity"/>
    <property type="evidence" value="ECO:0007669"/>
    <property type="project" value="UniProtKB-EC"/>
</dbReference>
<dbReference type="Gene3D" id="3.40.1190.10">
    <property type="entry name" value="Mur-like, catalytic domain"/>
    <property type="match status" value="1"/>
</dbReference>
<reference evidence="12" key="1">
    <citation type="submission" date="2017-04" db="EMBL/GenBank/DDBJ databases">
        <authorList>
            <person name="Varghese N."/>
            <person name="Submissions S."/>
        </authorList>
    </citation>
    <scope>NUCLEOTIDE SEQUENCE [LARGE SCALE GENOMIC DNA]</scope>
</reference>
<evidence type="ECO:0000313" key="11">
    <source>
        <dbReference type="EMBL" id="SMQ57844.1"/>
    </source>
</evidence>
<evidence type="ECO:0000256" key="2">
    <source>
        <dbReference type="ARBA" id="ARBA00008276"/>
    </source>
</evidence>
<dbReference type="InterPro" id="IPR001645">
    <property type="entry name" value="Folylpolyglutamate_synth"/>
</dbReference>
<evidence type="ECO:0000256" key="10">
    <source>
        <dbReference type="PIRNR" id="PIRNR001563"/>
    </source>
</evidence>
<dbReference type="Gene3D" id="3.90.190.20">
    <property type="entry name" value="Mur ligase, C-terminal domain"/>
    <property type="match status" value="1"/>
</dbReference>